<proteinExistence type="predicted"/>
<dbReference type="Proteomes" id="UP000242188">
    <property type="component" value="Unassembled WGS sequence"/>
</dbReference>
<dbReference type="EMBL" id="NEDP02005526">
    <property type="protein sequence ID" value="OWF39409.1"/>
    <property type="molecule type" value="Genomic_DNA"/>
</dbReference>
<evidence type="ECO:0000313" key="1">
    <source>
        <dbReference type="EMBL" id="OWF39409.1"/>
    </source>
</evidence>
<protein>
    <submittedName>
        <fullName evidence="1">Uncharacterized protein</fullName>
    </submittedName>
</protein>
<name>A0A210PSE4_MIZYE</name>
<organism evidence="1 2">
    <name type="scientific">Mizuhopecten yessoensis</name>
    <name type="common">Japanese scallop</name>
    <name type="synonym">Patinopecten yessoensis</name>
    <dbReference type="NCBI Taxonomy" id="6573"/>
    <lineage>
        <taxon>Eukaryota</taxon>
        <taxon>Metazoa</taxon>
        <taxon>Spiralia</taxon>
        <taxon>Lophotrochozoa</taxon>
        <taxon>Mollusca</taxon>
        <taxon>Bivalvia</taxon>
        <taxon>Autobranchia</taxon>
        <taxon>Pteriomorphia</taxon>
        <taxon>Pectinida</taxon>
        <taxon>Pectinoidea</taxon>
        <taxon>Pectinidae</taxon>
        <taxon>Mizuhopecten</taxon>
    </lineage>
</organism>
<sequence>MLNAAYKLNRVKANEFLGIMISDLDRMSSMTSIPSVPIAFGLKGYSLPTDTLRNVLEFVLTECEKAGLYVPVCSFDGQWSLVTVTDQDDSPLTTSQLQKDVYQEVKRKSVCELLANITNRNMVRCASIAELSNVVDIQRESQKFIVDAKKEDDRIKPSANTI</sequence>
<reference evidence="1 2" key="1">
    <citation type="journal article" date="2017" name="Nat. Ecol. Evol.">
        <title>Scallop genome provides insights into evolution of bilaterian karyotype and development.</title>
        <authorList>
            <person name="Wang S."/>
            <person name="Zhang J."/>
            <person name="Jiao W."/>
            <person name="Li J."/>
            <person name="Xun X."/>
            <person name="Sun Y."/>
            <person name="Guo X."/>
            <person name="Huan P."/>
            <person name="Dong B."/>
            <person name="Zhang L."/>
            <person name="Hu X."/>
            <person name="Sun X."/>
            <person name="Wang J."/>
            <person name="Zhao C."/>
            <person name="Wang Y."/>
            <person name="Wang D."/>
            <person name="Huang X."/>
            <person name="Wang R."/>
            <person name="Lv J."/>
            <person name="Li Y."/>
            <person name="Zhang Z."/>
            <person name="Liu B."/>
            <person name="Lu W."/>
            <person name="Hui Y."/>
            <person name="Liang J."/>
            <person name="Zhou Z."/>
            <person name="Hou R."/>
            <person name="Li X."/>
            <person name="Liu Y."/>
            <person name="Li H."/>
            <person name="Ning X."/>
            <person name="Lin Y."/>
            <person name="Zhao L."/>
            <person name="Xing Q."/>
            <person name="Dou J."/>
            <person name="Li Y."/>
            <person name="Mao J."/>
            <person name="Guo H."/>
            <person name="Dou H."/>
            <person name="Li T."/>
            <person name="Mu C."/>
            <person name="Jiang W."/>
            <person name="Fu Q."/>
            <person name="Fu X."/>
            <person name="Miao Y."/>
            <person name="Liu J."/>
            <person name="Yu Q."/>
            <person name="Li R."/>
            <person name="Liao H."/>
            <person name="Li X."/>
            <person name="Kong Y."/>
            <person name="Jiang Z."/>
            <person name="Chourrout D."/>
            <person name="Li R."/>
            <person name="Bao Z."/>
        </authorList>
    </citation>
    <scope>NUCLEOTIDE SEQUENCE [LARGE SCALE GENOMIC DNA]</scope>
    <source>
        <strain evidence="1 2">PY_sf001</strain>
    </source>
</reference>
<gene>
    <name evidence="1" type="ORF">KP79_PYT22952</name>
</gene>
<accession>A0A210PSE4</accession>
<dbReference type="AlphaFoldDB" id="A0A210PSE4"/>
<keyword evidence="2" id="KW-1185">Reference proteome</keyword>
<comment type="caution">
    <text evidence="1">The sequence shown here is derived from an EMBL/GenBank/DDBJ whole genome shotgun (WGS) entry which is preliminary data.</text>
</comment>
<evidence type="ECO:0000313" key="2">
    <source>
        <dbReference type="Proteomes" id="UP000242188"/>
    </source>
</evidence>